<feature type="transmembrane region" description="Helical" evidence="9">
    <location>
        <begin position="189"/>
        <end position="206"/>
    </location>
</feature>
<dbReference type="InterPro" id="IPR027469">
    <property type="entry name" value="Cation_efflux_TMD_sf"/>
</dbReference>
<evidence type="ECO:0000256" key="9">
    <source>
        <dbReference type="SAM" id="Phobius"/>
    </source>
</evidence>
<sequence>MHESFQQAEKDRSRWALAAAGLSVSVALILIAAKLVAWIMSGSTAVLGSLADSSLDLVGSLVAFVGVRWAAEPPDAEHRFGHGKAEAVSSLTQIVLISGSALFVAYESVRRLINPEPLANGGVAMGAMALSLALSIGLVAFQSLAIRKSGSLAVEGDQAHYTGDIIANGGTLVAVFLAVQFGWLRADAIAGLAAALFLAHAAWSIGRRALPQLMDEELPKTQRDRIADIVRADEGVVDFHALRTRRAGQRSYIQMHLDLDPDLTLRAAHAITDRVELALHEAFPGADIILHMDPYGESEPHDKFGARTDIEHPEYVEGSANIS</sequence>
<evidence type="ECO:0000259" key="11">
    <source>
        <dbReference type="Pfam" id="PF16916"/>
    </source>
</evidence>
<comment type="similarity">
    <text evidence="2">Belongs to the cation diffusion facilitator (CDF) transporter (TC 2.A.4) family.</text>
</comment>
<evidence type="ECO:0000256" key="6">
    <source>
        <dbReference type="ARBA" id="ARBA00022989"/>
    </source>
</evidence>
<keyword evidence="4" id="KW-1003">Cell membrane</keyword>
<evidence type="ECO:0000256" key="2">
    <source>
        <dbReference type="ARBA" id="ARBA00008114"/>
    </source>
</evidence>
<dbReference type="InterPro" id="IPR027470">
    <property type="entry name" value="Cation_efflux_CTD"/>
</dbReference>
<dbReference type="SUPFAM" id="SSF161111">
    <property type="entry name" value="Cation efflux protein transmembrane domain-like"/>
    <property type="match status" value="1"/>
</dbReference>
<dbReference type="Pfam" id="PF16916">
    <property type="entry name" value="ZT_dimer"/>
    <property type="match status" value="1"/>
</dbReference>
<feature type="transmembrane region" description="Helical" evidence="9">
    <location>
        <begin position="165"/>
        <end position="183"/>
    </location>
</feature>
<dbReference type="InterPro" id="IPR036837">
    <property type="entry name" value="Cation_efflux_CTD_sf"/>
</dbReference>
<dbReference type="Pfam" id="PF01545">
    <property type="entry name" value="Cation_efflux"/>
    <property type="match status" value="1"/>
</dbReference>
<reference evidence="12" key="2">
    <citation type="submission" date="2020-09" db="EMBL/GenBank/DDBJ databases">
        <authorList>
            <person name="Sun Q."/>
            <person name="Zhou Y."/>
        </authorList>
    </citation>
    <scope>NUCLEOTIDE SEQUENCE</scope>
    <source>
        <strain evidence="12">CGMCC 1.12921</strain>
    </source>
</reference>
<dbReference type="GO" id="GO:0015341">
    <property type="term" value="F:zinc efflux antiporter activity"/>
    <property type="evidence" value="ECO:0007669"/>
    <property type="project" value="TreeGrafter"/>
</dbReference>
<gene>
    <name evidence="12" type="ORF">GCM10011342_00920</name>
</gene>
<evidence type="ECO:0000256" key="4">
    <source>
        <dbReference type="ARBA" id="ARBA00022475"/>
    </source>
</evidence>
<dbReference type="NCBIfam" id="TIGR01297">
    <property type="entry name" value="CDF"/>
    <property type="match status" value="1"/>
</dbReference>
<dbReference type="GO" id="GO:0015086">
    <property type="term" value="F:cadmium ion transmembrane transporter activity"/>
    <property type="evidence" value="ECO:0007669"/>
    <property type="project" value="TreeGrafter"/>
</dbReference>
<dbReference type="AlphaFoldDB" id="A0A8J2V1V6"/>
<dbReference type="InterPro" id="IPR058533">
    <property type="entry name" value="Cation_efflux_TM"/>
</dbReference>
<proteinExistence type="inferred from homology"/>
<keyword evidence="6 9" id="KW-1133">Transmembrane helix</keyword>
<dbReference type="FunFam" id="3.30.70.1350:FF:000002">
    <property type="entry name" value="Ferrous-iron efflux pump FieF"/>
    <property type="match status" value="1"/>
</dbReference>
<evidence type="ECO:0000256" key="7">
    <source>
        <dbReference type="ARBA" id="ARBA00023136"/>
    </source>
</evidence>
<comment type="subcellular location">
    <subcellularLocation>
        <location evidence="1">Cell membrane</location>
        <topology evidence="1">Multi-pass membrane protein</topology>
    </subcellularLocation>
</comment>
<feature type="transmembrane region" description="Helical" evidence="9">
    <location>
        <begin position="118"/>
        <end position="144"/>
    </location>
</feature>
<dbReference type="EMBL" id="BMGH01000001">
    <property type="protein sequence ID" value="GGC95938.1"/>
    <property type="molecule type" value="Genomic_DNA"/>
</dbReference>
<keyword evidence="13" id="KW-1185">Reference proteome</keyword>
<dbReference type="InterPro" id="IPR050291">
    <property type="entry name" value="CDF_Transporter"/>
</dbReference>
<evidence type="ECO:0000313" key="13">
    <source>
        <dbReference type="Proteomes" id="UP000613582"/>
    </source>
</evidence>
<dbReference type="GO" id="GO:0015093">
    <property type="term" value="F:ferrous iron transmembrane transporter activity"/>
    <property type="evidence" value="ECO:0007669"/>
    <property type="project" value="TreeGrafter"/>
</dbReference>
<evidence type="ECO:0000256" key="3">
    <source>
        <dbReference type="ARBA" id="ARBA00022448"/>
    </source>
</evidence>
<keyword evidence="7 9" id="KW-0472">Membrane</keyword>
<feature type="transmembrane region" description="Helical" evidence="9">
    <location>
        <begin position="87"/>
        <end position="106"/>
    </location>
</feature>
<dbReference type="Proteomes" id="UP000613582">
    <property type="component" value="Unassembled WGS sequence"/>
</dbReference>
<feature type="transmembrane region" description="Helical" evidence="9">
    <location>
        <begin position="15"/>
        <end position="40"/>
    </location>
</feature>
<accession>A0A8J2V1V6</accession>
<keyword evidence="3" id="KW-0813">Transport</keyword>
<dbReference type="GO" id="GO:0005886">
    <property type="term" value="C:plasma membrane"/>
    <property type="evidence" value="ECO:0007669"/>
    <property type="project" value="UniProtKB-SubCell"/>
</dbReference>
<dbReference type="InterPro" id="IPR002524">
    <property type="entry name" value="Cation_efflux"/>
</dbReference>
<dbReference type="SUPFAM" id="SSF160240">
    <property type="entry name" value="Cation efflux protein cytoplasmic domain-like"/>
    <property type="match status" value="1"/>
</dbReference>
<dbReference type="PANTHER" id="PTHR43840">
    <property type="entry name" value="MITOCHONDRIAL METAL TRANSPORTER 1-RELATED"/>
    <property type="match status" value="1"/>
</dbReference>
<feature type="domain" description="Cation efflux protein cytoplasmic" evidence="11">
    <location>
        <begin position="219"/>
        <end position="295"/>
    </location>
</feature>
<name>A0A8J2V1V6_9PROT</name>
<dbReference type="Gene3D" id="1.20.1510.10">
    <property type="entry name" value="Cation efflux protein transmembrane domain"/>
    <property type="match status" value="1"/>
</dbReference>
<evidence type="ECO:0000313" key="12">
    <source>
        <dbReference type="EMBL" id="GGC95938.1"/>
    </source>
</evidence>
<evidence type="ECO:0000259" key="10">
    <source>
        <dbReference type="Pfam" id="PF01545"/>
    </source>
</evidence>
<feature type="domain" description="Cation efflux protein transmembrane" evidence="10">
    <location>
        <begin position="22"/>
        <end position="214"/>
    </location>
</feature>
<comment type="caution">
    <text evidence="12">The sequence shown here is derived from an EMBL/GenBank/DDBJ whole genome shotgun (WGS) entry which is preliminary data.</text>
</comment>
<organism evidence="12 13">
    <name type="scientific">Aquisalinus flavus</name>
    <dbReference type="NCBI Taxonomy" id="1526572"/>
    <lineage>
        <taxon>Bacteria</taxon>
        <taxon>Pseudomonadati</taxon>
        <taxon>Pseudomonadota</taxon>
        <taxon>Alphaproteobacteria</taxon>
        <taxon>Parvularculales</taxon>
        <taxon>Parvularculaceae</taxon>
        <taxon>Aquisalinus</taxon>
    </lineage>
</organism>
<dbReference type="GO" id="GO:0006882">
    <property type="term" value="P:intracellular zinc ion homeostasis"/>
    <property type="evidence" value="ECO:0007669"/>
    <property type="project" value="TreeGrafter"/>
</dbReference>
<evidence type="ECO:0000256" key="5">
    <source>
        <dbReference type="ARBA" id="ARBA00022692"/>
    </source>
</evidence>
<reference evidence="12" key="1">
    <citation type="journal article" date="2014" name="Int. J. Syst. Evol. Microbiol.">
        <title>Complete genome sequence of Corynebacterium casei LMG S-19264T (=DSM 44701T), isolated from a smear-ripened cheese.</title>
        <authorList>
            <consortium name="US DOE Joint Genome Institute (JGI-PGF)"/>
            <person name="Walter F."/>
            <person name="Albersmeier A."/>
            <person name="Kalinowski J."/>
            <person name="Ruckert C."/>
        </authorList>
    </citation>
    <scope>NUCLEOTIDE SEQUENCE</scope>
    <source>
        <strain evidence="12">CGMCC 1.12921</strain>
    </source>
</reference>
<protein>
    <recommendedName>
        <fullName evidence="8">Protein p34</fullName>
    </recommendedName>
</protein>
<evidence type="ECO:0000256" key="8">
    <source>
        <dbReference type="ARBA" id="ARBA00068882"/>
    </source>
</evidence>
<dbReference type="Gene3D" id="3.30.70.1350">
    <property type="entry name" value="Cation efflux protein, cytoplasmic domain"/>
    <property type="match status" value="1"/>
</dbReference>
<keyword evidence="5 9" id="KW-0812">Transmembrane</keyword>
<evidence type="ECO:0000256" key="1">
    <source>
        <dbReference type="ARBA" id="ARBA00004651"/>
    </source>
</evidence>
<dbReference type="PANTHER" id="PTHR43840:SF41">
    <property type="entry name" value="CATION-EFFLUX PUMP FIEF"/>
    <property type="match status" value="1"/>
</dbReference>